<name>A0ABU7BQY4_9TELE</name>
<sequence>TLGPYFPNEKQNVSENQTETQNFEFSCSLVDFGRAEVICELLLPLYEGDIADGPSSAPPAPFLPAVTGDHEVGQEQRLFCGAQFHLPNRYYSLAMRAPSVPC</sequence>
<organism evidence="1 2">
    <name type="scientific">Ataeniobius toweri</name>
    <dbReference type="NCBI Taxonomy" id="208326"/>
    <lineage>
        <taxon>Eukaryota</taxon>
        <taxon>Metazoa</taxon>
        <taxon>Chordata</taxon>
        <taxon>Craniata</taxon>
        <taxon>Vertebrata</taxon>
        <taxon>Euteleostomi</taxon>
        <taxon>Actinopterygii</taxon>
        <taxon>Neopterygii</taxon>
        <taxon>Teleostei</taxon>
        <taxon>Neoteleostei</taxon>
        <taxon>Acanthomorphata</taxon>
        <taxon>Ovalentaria</taxon>
        <taxon>Atherinomorphae</taxon>
        <taxon>Cyprinodontiformes</taxon>
        <taxon>Goodeidae</taxon>
        <taxon>Ataeniobius</taxon>
    </lineage>
</organism>
<dbReference type="EMBL" id="JAHUTI010063144">
    <property type="protein sequence ID" value="MED6252948.1"/>
    <property type="molecule type" value="Genomic_DNA"/>
</dbReference>
<keyword evidence="2" id="KW-1185">Reference proteome</keyword>
<accession>A0ABU7BQY4</accession>
<feature type="non-terminal residue" evidence="1">
    <location>
        <position position="1"/>
    </location>
</feature>
<evidence type="ECO:0000313" key="1">
    <source>
        <dbReference type="EMBL" id="MED6252948.1"/>
    </source>
</evidence>
<evidence type="ECO:0000313" key="2">
    <source>
        <dbReference type="Proteomes" id="UP001345963"/>
    </source>
</evidence>
<dbReference type="Proteomes" id="UP001345963">
    <property type="component" value="Unassembled WGS sequence"/>
</dbReference>
<proteinExistence type="predicted"/>
<protein>
    <submittedName>
        <fullName evidence="1">Uncharacterized protein</fullName>
    </submittedName>
</protein>
<gene>
    <name evidence="1" type="ORF">ATANTOWER_019713</name>
</gene>
<comment type="caution">
    <text evidence="1">The sequence shown here is derived from an EMBL/GenBank/DDBJ whole genome shotgun (WGS) entry which is preliminary data.</text>
</comment>
<reference evidence="1 2" key="1">
    <citation type="submission" date="2021-07" db="EMBL/GenBank/DDBJ databases">
        <authorList>
            <person name="Palmer J.M."/>
        </authorList>
    </citation>
    <scope>NUCLEOTIDE SEQUENCE [LARGE SCALE GENOMIC DNA]</scope>
    <source>
        <strain evidence="1 2">AT_MEX2019</strain>
        <tissue evidence="1">Muscle</tissue>
    </source>
</reference>